<evidence type="ECO:0000313" key="2">
    <source>
        <dbReference type="EMBL" id="EFH67870.1"/>
    </source>
</evidence>
<evidence type="ECO:0000259" key="1">
    <source>
        <dbReference type="SMART" id="SM01332"/>
    </source>
</evidence>
<dbReference type="CDD" id="cd20544">
    <property type="entry name" value="CYCLIN_AtCycD-like_rpt2"/>
    <property type="match status" value="1"/>
</dbReference>
<dbReference type="EMBL" id="GL348713">
    <property type="protein sequence ID" value="EFH67870.1"/>
    <property type="molecule type" value="Genomic_DNA"/>
</dbReference>
<dbReference type="SMART" id="SM01332">
    <property type="entry name" value="Cyclin_C"/>
    <property type="match status" value="1"/>
</dbReference>
<dbReference type="eggNOG" id="KOG0656">
    <property type="taxonomic scope" value="Eukaryota"/>
</dbReference>
<feature type="domain" description="Cyclin C-terminal" evidence="1">
    <location>
        <begin position="114"/>
        <end position="230"/>
    </location>
</feature>
<name>D7KGW0_ARALL</name>
<sequence>MCFDPYNPLGYENVENYFAQEWEYMADGEYCSNRYKKRMRQEALDVIIETIRKGDEKVKPFVPYLAMNYFDCYLSRNGGLLLKRSKNGKYIQGREVHDVEKVIENGLKGRMKSITPMCFIGYFLKACEPQDEALEVRQSITHIILETQSDIRFSCYKPSIIAGSAVIAFFSDRSPEYSQIYEEKVERLLGYIDKNKLKNCLVLMKETYDKKNLRADIGMRKLSVQGGENGLHVSIDYQLQWKVSDEIEEILKTLGAGTRVSIQLAKVYKRMMGEAEEIAIFLSEIENAGDVDQYAIEDLTGMLENFGRLSKRMEEVIIKSTHYREDPQ</sequence>
<dbReference type="InterPro" id="IPR004367">
    <property type="entry name" value="Cyclin_C-dom"/>
</dbReference>
<keyword evidence="3" id="KW-1185">Reference proteome</keyword>
<dbReference type="InterPro" id="IPR036915">
    <property type="entry name" value="Cyclin-like_sf"/>
</dbReference>
<dbReference type="Gene3D" id="1.10.472.10">
    <property type="entry name" value="Cyclin-like"/>
    <property type="match status" value="1"/>
</dbReference>
<protein>
    <submittedName>
        <fullName evidence="2">Predicted protein</fullName>
    </submittedName>
</protein>
<evidence type="ECO:0000313" key="3">
    <source>
        <dbReference type="Proteomes" id="UP000008694"/>
    </source>
</evidence>
<organism evidence="3">
    <name type="scientific">Arabidopsis lyrata subsp. lyrata</name>
    <name type="common">Lyre-leaved rock-cress</name>
    <dbReference type="NCBI Taxonomy" id="81972"/>
    <lineage>
        <taxon>Eukaryota</taxon>
        <taxon>Viridiplantae</taxon>
        <taxon>Streptophyta</taxon>
        <taxon>Embryophyta</taxon>
        <taxon>Tracheophyta</taxon>
        <taxon>Spermatophyta</taxon>
        <taxon>Magnoliopsida</taxon>
        <taxon>eudicotyledons</taxon>
        <taxon>Gunneridae</taxon>
        <taxon>Pentapetalae</taxon>
        <taxon>rosids</taxon>
        <taxon>malvids</taxon>
        <taxon>Brassicales</taxon>
        <taxon>Brassicaceae</taxon>
        <taxon>Camelineae</taxon>
        <taxon>Arabidopsis</taxon>
    </lineage>
</organism>
<dbReference type="STRING" id="81972.D7KGW0"/>
<reference evidence="3" key="1">
    <citation type="journal article" date="2011" name="Nat. Genet.">
        <title>The Arabidopsis lyrata genome sequence and the basis of rapid genome size change.</title>
        <authorList>
            <person name="Hu T.T."/>
            <person name="Pattyn P."/>
            <person name="Bakker E.G."/>
            <person name="Cao J."/>
            <person name="Cheng J.-F."/>
            <person name="Clark R.M."/>
            <person name="Fahlgren N."/>
            <person name="Fawcett J.A."/>
            <person name="Grimwood J."/>
            <person name="Gundlach H."/>
            <person name="Haberer G."/>
            <person name="Hollister J.D."/>
            <person name="Ossowski S."/>
            <person name="Ottilar R.P."/>
            <person name="Salamov A.A."/>
            <person name="Schneeberger K."/>
            <person name="Spannagl M."/>
            <person name="Wang X."/>
            <person name="Yang L."/>
            <person name="Nasrallah M.E."/>
            <person name="Bergelson J."/>
            <person name="Carrington J.C."/>
            <person name="Gaut B.S."/>
            <person name="Schmutz J."/>
            <person name="Mayer K.F.X."/>
            <person name="Van de Peer Y."/>
            <person name="Grigoriev I.V."/>
            <person name="Nordborg M."/>
            <person name="Weigel D."/>
            <person name="Guo Y.-L."/>
        </authorList>
    </citation>
    <scope>NUCLEOTIDE SEQUENCE [LARGE SCALE GENOMIC DNA]</scope>
    <source>
        <strain evidence="3">cv. MN47</strain>
    </source>
</reference>
<dbReference type="SUPFAM" id="SSF47954">
    <property type="entry name" value="Cyclin-like"/>
    <property type="match status" value="2"/>
</dbReference>
<gene>
    <name evidence="2" type="ORF">ARALYDRAFT_682158</name>
</gene>
<dbReference type="AlphaFoldDB" id="D7KGW0"/>
<dbReference type="Pfam" id="PF02984">
    <property type="entry name" value="Cyclin_C"/>
    <property type="match status" value="1"/>
</dbReference>
<proteinExistence type="predicted"/>
<dbReference type="HOGENOM" id="CLU_848217_0_0_1"/>
<dbReference type="Gramene" id="Al_scaffold_0001_4481">
    <property type="protein sequence ID" value="Al_scaffold_0001_4481"/>
    <property type="gene ID" value="Al_scaffold_0001_4481"/>
</dbReference>
<accession>D7KGW0</accession>
<dbReference type="Proteomes" id="UP000008694">
    <property type="component" value="Unassembled WGS sequence"/>
</dbReference>